<protein>
    <submittedName>
        <fullName evidence="2">Uncharacterized protein</fullName>
    </submittedName>
</protein>
<feature type="region of interest" description="Disordered" evidence="1">
    <location>
        <begin position="1"/>
        <end position="30"/>
    </location>
</feature>
<evidence type="ECO:0000313" key="3">
    <source>
        <dbReference type="Proteomes" id="UP000007798"/>
    </source>
</evidence>
<feature type="compositionally biased region" description="Polar residues" evidence="1">
    <location>
        <begin position="151"/>
        <end position="162"/>
    </location>
</feature>
<evidence type="ECO:0000256" key="1">
    <source>
        <dbReference type="SAM" id="MobiDB-lite"/>
    </source>
</evidence>
<keyword evidence="3" id="KW-1185">Reference proteome</keyword>
<accession>A0A0Q9WTJ2</accession>
<proteinExistence type="predicted"/>
<feature type="region of interest" description="Disordered" evidence="1">
    <location>
        <begin position="151"/>
        <end position="170"/>
    </location>
</feature>
<dbReference type="KEGG" id="dwi:26530233"/>
<organism evidence="2 3">
    <name type="scientific">Drosophila willistoni</name>
    <name type="common">Fruit fly</name>
    <dbReference type="NCBI Taxonomy" id="7260"/>
    <lineage>
        <taxon>Eukaryota</taxon>
        <taxon>Metazoa</taxon>
        <taxon>Ecdysozoa</taxon>
        <taxon>Arthropoda</taxon>
        <taxon>Hexapoda</taxon>
        <taxon>Insecta</taxon>
        <taxon>Pterygota</taxon>
        <taxon>Neoptera</taxon>
        <taxon>Endopterygota</taxon>
        <taxon>Diptera</taxon>
        <taxon>Brachycera</taxon>
        <taxon>Muscomorpha</taxon>
        <taxon>Ephydroidea</taxon>
        <taxon>Drosophilidae</taxon>
        <taxon>Drosophila</taxon>
        <taxon>Sophophora</taxon>
    </lineage>
</organism>
<reference evidence="2 3" key="1">
    <citation type="journal article" date="2007" name="Nature">
        <title>Evolution of genes and genomes on the Drosophila phylogeny.</title>
        <authorList>
            <consortium name="Drosophila 12 Genomes Consortium"/>
            <person name="Clark A.G."/>
            <person name="Eisen M.B."/>
            <person name="Smith D.R."/>
            <person name="Bergman C.M."/>
            <person name="Oliver B."/>
            <person name="Markow T.A."/>
            <person name="Kaufman T.C."/>
            <person name="Kellis M."/>
            <person name="Gelbart W."/>
            <person name="Iyer V.N."/>
            <person name="Pollard D.A."/>
            <person name="Sackton T.B."/>
            <person name="Larracuente A.M."/>
            <person name="Singh N.D."/>
            <person name="Abad J.P."/>
            <person name="Abt D.N."/>
            <person name="Adryan B."/>
            <person name="Aguade M."/>
            <person name="Akashi H."/>
            <person name="Anderson W.W."/>
            <person name="Aquadro C.F."/>
            <person name="Ardell D.H."/>
            <person name="Arguello R."/>
            <person name="Artieri C.G."/>
            <person name="Barbash D.A."/>
            <person name="Barker D."/>
            <person name="Barsanti P."/>
            <person name="Batterham P."/>
            <person name="Batzoglou S."/>
            <person name="Begun D."/>
            <person name="Bhutkar A."/>
            <person name="Blanco E."/>
            <person name="Bosak S.A."/>
            <person name="Bradley R.K."/>
            <person name="Brand A.D."/>
            <person name="Brent M.R."/>
            <person name="Brooks A.N."/>
            <person name="Brown R.H."/>
            <person name="Butlin R.K."/>
            <person name="Caggese C."/>
            <person name="Calvi B.R."/>
            <person name="Bernardo de Carvalho A."/>
            <person name="Caspi A."/>
            <person name="Castrezana S."/>
            <person name="Celniker S.E."/>
            <person name="Chang J.L."/>
            <person name="Chapple C."/>
            <person name="Chatterji S."/>
            <person name="Chinwalla A."/>
            <person name="Civetta A."/>
            <person name="Clifton S.W."/>
            <person name="Comeron J.M."/>
            <person name="Costello J.C."/>
            <person name="Coyne J.A."/>
            <person name="Daub J."/>
            <person name="David R.G."/>
            <person name="Delcher A.L."/>
            <person name="Delehaunty K."/>
            <person name="Do C.B."/>
            <person name="Ebling H."/>
            <person name="Edwards K."/>
            <person name="Eickbush T."/>
            <person name="Evans J.D."/>
            <person name="Filipski A."/>
            <person name="Findeiss S."/>
            <person name="Freyhult E."/>
            <person name="Fulton L."/>
            <person name="Fulton R."/>
            <person name="Garcia A.C."/>
            <person name="Gardiner A."/>
            <person name="Garfield D.A."/>
            <person name="Garvin B.E."/>
            <person name="Gibson G."/>
            <person name="Gilbert D."/>
            <person name="Gnerre S."/>
            <person name="Godfrey J."/>
            <person name="Good R."/>
            <person name="Gotea V."/>
            <person name="Gravely B."/>
            <person name="Greenberg A.J."/>
            <person name="Griffiths-Jones S."/>
            <person name="Gross S."/>
            <person name="Guigo R."/>
            <person name="Gustafson E.A."/>
            <person name="Haerty W."/>
            <person name="Hahn M.W."/>
            <person name="Halligan D.L."/>
            <person name="Halpern A.L."/>
            <person name="Halter G.M."/>
            <person name="Han M.V."/>
            <person name="Heger A."/>
            <person name="Hillier L."/>
            <person name="Hinrichs A.S."/>
            <person name="Holmes I."/>
            <person name="Hoskins R.A."/>
            <person name="Hubisz M.J."/>
            <person name="Hultmark D."/>
            <person name="Huntley M.A."/>
            <person name="Jaffe D.B."/>
            <person name="Jagadeeshan S."/>
            <person name="Jeck W.R."/>
            <person name="Johnson J."/>
            <person name="Jones C.D."/>
            <person name="Jordan W.C."/>
            <person name="Karpen G.H."/>
            <person name="Kataoka E."/>
            <person name="Keightley P.D."/>
            <person name="Kheradpour P."/>
            <person name="Kirkness E.F."/>
            <person name="Koerich L.B."/>
            <person name="Kristiansen K."/>
            <person name="Kudrna D."/>
            <person name="Kulathinal R.J."/>
            <person name="Kumar S."/>
            <person name="Kwok R."/>
            <person name="Lander E."/>
            <person name="Langley C.H."/>
            <person name="Lapoint R."/>
            <person name="Lazzaro B.P."/>
            <person name="Lee S.J."/>
            <person name="Levesque L."/>
            <person name="Li R."/>
            <person name="Lin C.F."/>
            <person name="Lin M.F."/>
            <person name="Lindblad-Toh K."/>
            <person name="Llopart A."/>
            <person name="Long M."/>
            <person name="Low L."/>
            <person name="Lozovsky E."/>
            <person name="Lu J."/>
            <person name="Luo M."/>
            <person name="Machado C.A."/>
            <person name="Makalowski W."/>
            <person name="Marzo M."/>
            <person name="Matsuda M."/>
            <person name="Matzkin L."/>
            <person name="McAllister B."/>
            <person name="McBride C.S."/>
            <person name="McKernan B."/>
            <person name="McKernan K."/>
            <person name="Mendez-Lago M."/>
            <person name="Minx P."/>
            <person name="Mollenhauer M.U."/>
            <person name="Montooth K."/>
            <person name="Mount S.M."/>
            <person name="Mu X."/>
            <person name="Myers E."/>
            <person name="Negre B."/>
            <person name="Newfeld S."/>
            <person name="Nielsen R."/>
            <person name="Noor M.A."/>
            <person name="O'Grady P."/>
            <person name="Pachter L."/>
            <person name="Papaceit M."/>
            <person name="Parisi M.J."/>
            <person name="Parisi M."/>
            <person name="Parts L."/>
            <person name="Pedersen J.S."/>
            <person name="Pesole G."/>
            <person name="Phillippy A.M."/>
            <person name="Ponting C.P."/>
            <person name="Pop M."/>
            <person name="Porcelli D."/>
            <person name="Powell J.R."/>
            <person name="Prohaska S."/>
            <person name="Pruitt K."/>
            <person name="Puig M."/>
            <person name="Quesneville H."/>
            <person name="Ram K.R."/>
            <person name="Rand D."/>
            <person name="Rasmussen M.D."/>
            <person name="Reed L.K."/>
            <person name="Reenan R."/>
            <person name="Reily A."/>
            <person name="Remington K.A."/>
            <person name="Rieger T.T."/>
            <person name="Ritchie M.G."/>
            <person name="Robin C."/>
            <person name="Rogers Y.H."/>
            <person name="Rohde C."/>
            <person name="Rozas J."/>
            <person name="Rubenfield M.J."/>
            <person name="Ruiz A."/>
            <person name="Russo S."/>
            <person name="Salzberg S.L."/>
            <person name="Sanchez-Gracia A."/>
            <person name="Saranga D.J."/>
            <person name="Sato H."/>
            <person name="Schaeffer S.W."/>
            <person name="Schatz M.C."/>
            <person name="Schlenke T."/>
            <person name="Schwartz R."/>
            <person name="Segarra C."/>
            <person name="Singh R.S."/>
            <person name="Sirot L."/>
            <person name="Sirota M."/>
            <person name="Sisneros N.B."/>
            <person name="Smith C.D."/>
            <person name="Smith T.F."/>
            <person name="Spieth J."/>
            <person name="Stage D.E."/>
            <person name="Stark A."/>
            <person name="Stephan W."/>
            <person name="Strausberg R.L."/>
            <person name="Strempel S."/>
            <person name="Sturgill D."/>
            <person name="Sutton G."/>
            <person name="Sutton G.G."/>
            <person name="Tao W."/>
            <person name="Teichmann S."/>
            <person name="Tobari Y.N."/>
            <person name="Tomimura Y."/>
            <person name="Tsolas J.M."/>
            <person name="Valente V.L."/>
            <person name="Venter E."/>
            <person name="Venter J.C."/>
            <person name="Vicario S."/>
            <person name="Vieira F.G."/>
            <person name="Vilella A.J."/>
            <person name="Villasante A."/>
            <person name="Walenz B."/>
            <person name="Wang J."/>
            <person name="Wasserman M."/>
            <person name="Watts T."/>
            <person name="Wilson D."/>
            <person name="Wilson R.K."/>
            <person name="Wing R.A."/>
            <person name="Wolfner M.F."/>
            <person name="Wong A."/>
            <person name="Wong G.K."/>
            <person name="Wu C.I."/>
            <person name="Wu G."/>
            <person name="Yamamoto D."/>
            <person name="Yang H.P."/>
            <person name="Yang S.P."/>
            <person name="Yorke J.A."/>
            <person name="Yoshida K."/>
            <person name="Zdobnov E."/>
            <person name="Zhang P."/>
            <person name="Zhang Y."/>
            <person name="Zimin A.V."/>
            <person name="Baldwin J."/>
            <person name="Abdouelleil A."/>
            <person name="Abdulkadir J."/>
            <person name="Abebe A."/>
            <person name="Abera B."/>
            <person name="Abreu J."/>
            <person name="Acer S.C."/>
            <person name="Aftuck L."/>
            <person name="Alexander A."/>
            <person name="An P."/>
            <person name="Anderson E."/>
            <person name="Anderson S."/>
            <person name="Arachi H."/>
            <person name="Azer M."/>
            <person name="Bachantsang P."/>
            <person name="Barry A."/>
            <person name="Bayul T."/>
            <person name="Berlin A."/>
            <person name="Bessette D."/>
            <person name="Bloom T."/>
            <person name="Blye J."/>
            <person name="Boguslavskiy L."/>
            <person name="Bonnet C."/>
            <person name="Boukhgalter B."/>
            <person name="Bourzgui I."/>
            <person name="Brown A."/>
            <person name="Cahill P."/>
            <person name="Channer S."/>
            <person name="Cheshatsang Y."/>
            <person name="Chuda L."/>
            <person name="Citroen M."/>
            <person name="Collymore A."/>
            <person name="Cooke P."/>
            <person name="Costello M."/>
            <person name="D'Aco K."/>
            <person name="Daza R."/>
            <person name="De Haan G."/>
            <person name="DeGray S."/>
            <person name="DeMaso C."/>
            <person name="Dhargay N."/>
            <person name="Dooley K."/>
            <person name="Dooley E."/>
            <person name="Doricent M."/>
            <person name="Dorje P."/>
            <person name="Dorjee K."/>
            <person name="Dupes A."/>
            <person name="Elong R."/>
            <person name="Falk J."/>
            <person name="Farina A."/>
            <person name="Faro S."/>
            <person name="Ferguson D."/>
            <person name="Fisher S."/>
            <person name="Foley C.D."/>
            <person name="Franke A."/>
            <person name="Friedrich D."/>
            <person name="Gadbois L."/>
            <person name="Gearin G."/>
            <person name="Gearin C.R."/>
            <person name="Giannoukos G."/>
            <person name="Goode T."/>
            <person name="Graham J."/>
            <person name="Grandbois E."/>
            <person name="Grewal S."/>
            <person name="Gyaltsen K."/>
            <person name="Hafez N."/>
            <person name="Hagos B."/>
            <person name="Hall J."/>
            <person name="Henson C."/>
            <person name="Hollinger A."/>
            <person name="Honan T."/>
            <person name="Huard M.D."/>
            <person name="Hughes L."/>
            <person name="Hurhula B."/>
            <person name="Husby M.E."/>
            <person name="Kamat A."/>
            <person name="Kanga B."/>
            <person name="Kashin S."/>
            <person name="Khazanovich D."/>
            <person name="Kisner P."/>
            <person name="Lance K."/>
            <person name="Lara M."/>
            <person name="Lee W."/>
            <person name="Lennon N."/>
            <person name="Letendre F."/>
            <person name="LeVine R."/>
            <person name="Lipovsky A."/>
            <person name="Liu X."/>
            <person name="Liu J."/>
            <person name="Liu S."/>
            <person name="Lokyitsang T."/>
            <person name="Lokyitsang Y."/>
            <person name="Lubonja R."/>
            <person name="Lui A."/>
            <person name="MacDonald P."/>
            <person name="Magnisalis V."/>
            <person name="Maru K."/>
            <person name="Matthews C."/>
            <person name="McCusker W."/>
            <person name="McDonough S."/>
            <person name="Mehta T."/>
            <person name="Meldrim J."/>
            <person name="Meneus L."/>
            <person name="Mihai O."/>
            <person name="Mihalev A."/>
            <person name="Mihova T."/>
            <person name="Mittelman R."/>
            <person name="Mlenga V."/>
            <person name="Montmayeur A."/>
            <person name="Mulrain L."/>
            <person name="Navidi A."/>
            <person name="Naylor J."/>
            <person name="Negash T."/>
            <person name="Nguyen T."/>
            <person name="Nguyen N."/>
            <person name="Nicol R."/>
            <person name="Norbu C."/>
            <person name="Norbu N."/>
            <person name="Novod N."/>
            <person name="O'Neill B."/>
            <person name="Osman S."/>
            <person name="Markiewicz E."/>
            <person name="Oyono O.L."/>
            <person name="Patti C."/>
            <person name="Phunkhang P."/>
            <person name="Pierre F."/>
            <person name="Priest M."/>
            <person name="Raghuraman S."/>
            <person name="Rege F."/>
            <person name="Reyes R."/>
            <person name="Rise C."/>
            <person name="Rogov P."/>
            <person name="Ross K."/>
            <person name="Ryan E."/>
            <person name="Settipalli S."/>
            <person name="Shea T."/>
            <person name="Sherpa N."/>
            <person name="Shi L."/>
            <person name="Shih D."/>
            <person name="Sparrow T."/>
            <person name="Spaulding J."/>
            <person name="Stalker J."/>
            <person name="Stange-Thomann N."/>
            <person name="Stavropoulos S."/>
            <person name="Stone C."/>
            <person name="Strader C."/>
            <person name="Tesfaye S."/>
            <person name="Thomson T."/>
            <person name="Thoulutsang Y."/>
            <person name="Thoulutsang D."/>
            <person name="Topham K."/>
            <person name="Topping I."/>
            <person name="Tsamla T."/>
            <person name="Vassiliev H."/>
            <person name="Vo A."/>
            <person name="Wangchuk T."/>
            <person name="Wangdi T."/>
            <person name="Weiand M."/>
            <person name="Wilkinson J."/>
            <person name="Wilson A."/>
            <person name="Yadav S."/>
            <person name="Young G."/>
            <person name="Yu Q."/>
            <person name="Zembek L."/>
            <person name="Zhong D."/>
            <person name="Zimmer A."/>
            <person name="Zwirko Z."/>
            <person name="Jaffe D.B."/>
            <person name="Alvarez P."/>
            <person name="Brockman W."/>
            <person name="Butler J."/>
            <person name="Chin C."/>
            <person name="Gnerre S."/>
            <person name="Grabherr M."/>
            <person name="Kleber M."/>
            <person name="Mauceli E."/>
            <person name="MacCallum I."/>
        </authorList>
    </citation>
    <scope>NUCLEOTIDE SEQUENCE [LARGE SCALE GENOMIC DNA]</scope>
    <source>
        <strain evidence="3">Tucson 14030-0811.24</strain>
    </source>
</reference>
<dbReference type="Proteomes" id="UP000007798">
    <property type="component" value="Unassembled WGS sequence"/>
</dbReference>
<evidence type="ECO:0000313" key="2">
    <source>
        <dbReference type="EMBL" id="KRF99535.1"/>
    </source>
</evidence>
<dbReference type="EMBL" id="CH964238">
    <property type="protein sequence ID" value="KRF99535.1"/>
    <property type="molecule type" value="Genomic_DNA"/>
</dbReference>
<dbReference type="InParanoid" id="A0A0Q9WTJ2"/>
<name>A0A0Q9WTJ2_DROWI</name>
<dbReference type="AlphaFoldDB" id="A0A0Q9WTJ2"/>
<dbReference type="OrthoDB" id="7856623at2759"/>
<sequence>MENSHSSTPKTVNGFQDESQMRKSSQTCTPKTLQASMRSLQKTIEIFNSQKAKKNSLLNTSWPGSKSKSRMKPLPICVSAKKLGISQMESEINTTQCVLENQNQRPQVLTPKSCQRSWQRFMSGVLNSNSSCGEYLNDISIETTPNTQVALTSTSNNQSTPNPIRKSTPKSKLKCVKGGFVEEYKKMLQEMDIEQRQLNLSLKKPSHIVIVLRTWETVGIKMALVKSETEPDAGPIIFSIIINPDLADRVAAGSRLQLYFNEEPLEMPNKQYLHLESNKVILL</sequence>
<gene>
    <name evidence="2" type="primary">Dwil\GK28231</name>
    <name evidence="2" type="ORF">Dwil_GK28231</name>
</gene>